<evidence type="ECO:0000256" key="6">
    <source>
        <dbReference type="ARBA" id="ARBA00023004"/>
    </source>
</evidence>
<keyword evidence="10 11" id="KW-0998">Cell outer membrane</keyword>
<dbReference type="GO" id="GO:0006826">
    <property type="term" value="P:iron ion transport"/>
    <property type="evidence" value="ECO:0007669"/>
    <property type="project" value="UniProtKB-KW"/>
</dbReference>
<feature type="signal peptide" evidence="13">
    <location>
        <begin position="1"/>
        <end position="41"/>
    </location>
</feature>
<dbReference type="InterPro" id="IPR000531">
    <property type="entry name" value="Beta-barrel_TonB"/>
</dbReference>
<evidence type="ECO:0000256" key="5">
    <source>
        <dbReference type="ARBA" id="ARBA00022692"/>
    </source>
</evidence>
<dbReference type="PANTHER" id="PTHR32552">
    <property type="entry name" value="FERRICHROME IRON RECEPTOR-RELATED"/>
    <property type="match status" value="1"/>
</dbReference>
<dbReference type="RefSeq" id="WP_275684890.1">
    <property type="nucleotide sequence ID" value="NZ_JAJLJH010000010.1"/>
</dbReference>
<dbReference type="Pfam" id="PF00593">
    <property type="entry name" value="TonB_dep_Rec_b-barrel"/>
    <property type="match status" value="1"/>
</dbReference>
<evidence type="ECO:0000256" key="7">
    <source>
        <dbReference type="ARBA" id="ARBA00023065"/>
    </source>
</evidence>
<evidence type="ECO:0000313" key="17">
    <source>
        <dbReference type="Proteomes" id="UP001139353"/>
    </source>
</evidence>
<evidence type="ECO:0000256" key="9">
    <source>
        <dbReference type="ARBA" id="ARBA00023136"/>
    </source>
</evidence>
<feature type="domain" description="TonB-dependent receptor plug" evidence="15">
    <location>
        <begin position="77"/>
        <end position="189"/>
    </location>
</feature>
<name>A0A9X1YQ94_9BURK</name>
<dbReference type="InterPro" id="IPR036942">
    <property type="entry name" value="Beta-barrel_TonB_sf"/>
</dbReference>
<evidence type="ECO:0000259" key="14">
    <source>
        <dbReference type="Pfam" id="PF00593"/>
    </source>
</evidence>
<evidence type="ECO:0000259" key="15">
    <source>
        <dbReference type="Pfam" id="PF07715"/>
    </source>
</evidence>
<dbReference type="PANTHER" id="PTHR32552:SF81">
    <property type="entry name" value="TONB-DEPENDENT OUTER MEMBRANE RECEPTOR"/>
    <property type="match status" value="1"/>
</dbReference>
<keyword evidence="3 11" id="KW-1134">Transmembrane beta strand</keyword>
<evidence type="ECO:0000256" key="8">
    <source>
        <dbReference type="ARBA" id="ARBA00023077"/>
    </source>
</evidence>
<dbReference type="Proteomes" id="UP001139353">
    <property type="component" value="Unassembled WGS sequence"/>
</dbReference>
<evidence type="ECO:0000256" key="11">
    <source>
        <dbReference type="PROSITE-ProRule" id="PRU01360"/>
    </source>
</evidence>
<dbReference type="CDD" id="cd01347">
    <property type="entry name" value="ligand_gated_channel"/>
    <property type="match status" value="1"/>
</dbReference>
<dbReference type="Pfam" id="PF07715">
    <property type="entry name" value="Plug"/>
    <property type="match status" value="1"/>
</dbReference>
<dbReference type="SUPFAM" id="SSF56935">
    <property type="entry name" value="Porins"/>
    <property type="match status" value="1"/>
</dbReference>
<evidence type="ECO:0000256" key="10">
    <source>
        <dbReference type="ARBA" id="ARBA00023237"/>
    </source>
</evidence>
<dbReference type="GO" id="GO:0009279">
    <property type="term" value="C:cell outer membrane"/>
    <property type="evidence" value="ECO:0007669"/>
    <property type="project" value="UniProtKB-SubCell"/>
</dbReference>
<keyword evidence="5 11" id="KW-0812">Transmembrane</keyword>
<protein>
    <submittedName>
        <fullName evidence="16">TonB-dependent receptor</fullName>
    </submittedName>
</protein>
<reference evidence="16" key="1">
    <citation type="submission" date="2021-11" db="EMBL/GenBank/DDBJ databases">
        <title>BS-T2-15 a new species belonging to the Comamonadaceae family isolated from the soil of a French oak forest.</title>
        <authorList>
            <person name="Mieszkin S."/>
            <person name="Alain K."/>
        </authorList>
    </citation>
    <scope>NUCLEOTIDE SEQUENCE</scope>
    <source>
        <strain evidence="16">BS-T2-15</strain>
    </source>
</reference>
<dbReference type="Gene3D" id="2.40.170.20">
    <property type="entry name" value="TonB-dependent receptor, beta-barrel domain"/>
    <property type="match status" value="1"/>
</dbReference>
<dbReference type="PROSITE" id="PS52016">
    <property type="entry name" value="TONB_DEPENDENT_REC_3"/>
    <property type="match status" value="1"/>
</dbReference>
<organism evidence="16 17">
    <name type="scientific">Scleromatobacter humisilvae</name>
    <dbReference type="NCBI Taxonomy" id="2897159"/>
    <lineage>
        <taxon>Bacteria</taxon>
        <taxon>Pseudomonadati</taxon>
        <taxon>Pseudomonadota</taxon>
        <taxon>Betaproteobacteria</taxon>
        <taxon>Burkholderiales</taxon>
        <taxon>Sphaerotilaceae</taxon>
        <taxon>Scleromatobacter</taxon>
    </lineage>
</organism>
<dbReference type="InterPro" id="IPR012910">
    <property type="entry name" value="Plug_dom"/>
</dbReference>
<keyword evidence="8 12" id="KW-0798">TonB box</keyword>
<sequence length="766" mass="80655">MKTAQTAQSTRAMHAPIARPTAIAAATLCAALALHANQAHAQAAAASAPASAPAQTQSQSQAITEVIVTAQKREQALIDVPASVTAISASRLTEGGLDRLEDYVAEVPGMSIIALSRGYTSVVLRGISTGISQATPSTAFYIDEAPVGSITSYATGSTLTPDLDPADLRRIEVLKGPQGTQYGAGAVGGLVRYVTIQPDSHTFGGSISAGANKVTDGGTGSEGRASLNIPLMTDKLALRVSVLDRKDAGYIDNPELGTKDDNKATTRGGRVALGWSISNDWSLNLSALTQHFKSGGIGMEDVKTAAFTPVTGELEHSHVLPENEAITLDVYNGTLKGRAGDFDLVSSTTYQKLAAETNVDLTPTLGALLPIPGIELPERQTISTKRFSQELRARTSLFDDKLEYEAGLFYTHEDSVNRLPPLLPLVAGVPFAGLGGPLFNAMLGTKFDQVSVFGNATWAVTPTVDLMAGLRYASSTQKYHQDYQKSVLVGTPALIDQKADSDKTNYLLSAKWKPAADMSIYGSVATGYRVGGPSALPPGILANGSTTFKPDSVTSYEVGFKSGFGGKLMSLEAAIFDTEWKDVQAQTSTTKDGVTYQYLTNGGNARSKGAEATYLLFPVPDLTLRATGAYTNSRLTEAAPALGGISGDPMPFTAKWTGSLAADYRFALAGHPAWAGGSYNYIGKRISNFSNTTLGKYPLDVPAYHTFDLNAGIEISKVKLSIYGKNLNNAHGINFVNNTAAGTSNATFNAGIIQPRTIGADVSYAF</sequence>
<keyword evidence="7" id="KW-0406">Ion transport</keyword>
<dbReference type="InterPro" id="IPR039426">
    <property type="entry name" value="TonB-dep_rcpt-like"/>
</dbReference>
<evidence type="ECO:0000256" key="4">
    <source>
        <dbReference type="ARBA" id="ARBA00022496"/>
    </source>
</evidence>
<evidence type="ECO:0000256" key="1">
    <source>
        <dbReference type="ARBA" id="ARBA00004571"/>
    </source>
</evidence>
<comment type="subcellular location">
    <subcellularLocation>
        <location evidence="1 11">Cell outer membrane</location>
        <topology evidence="1 11">Multi-pass membrane protein</topology>
    </subcellularLocation>
</comment>
<evidence type="ECO:0000256" key="3">
    <source>
        <dbReference type="ARBA" id="ARBA00022452"/>
    </source>
</evidence>
<gene>
    <name evidence="16" type="ORF">LPC04_24320</name>
</gene>
<evidence type="ECO:0000256" key="12">
    <source>
        <dbReference type="RuleBase" id="RU003357"/>
    </source>
</evidence>
<accession>A0A9X1YQ94</accession>
<evidence type="ECO:0000313" key="16">
    <source>
        <dbReference type="EMBL" id="MCK9688852.1"/>
    </source>
</evidence>
<keyword evidence="4" id="KW-0410">Iron transport</keyword>
<keyword evidence="13" id="KW-0732">Signal</keyword>
<evidence type="ECO:0000256" key="13">
    <source>
        <dbReference type="SAM" id="SignalP"/>
    </source>
</evidence>
<proteinExistence type="inferred from homology"/>
<dbReference type="EMBL" id="JAJLJH010000010">
    <property type="protein sequence ID" value="MCK9688852.1"/>
    <property type="molecule type" value="Genomic_DNA"/>
</dbReference>
<keyword evidence="16" id="KW-0675">Receptor</keyword>
<comment type="similarity">
    <text evidence="11 12">Belongs to the TonB-dependent receptor family.</text>
</comment>
<keyword evidence="9 11" id="KW-0472">Membrane</keyword>
<keyword evidence="17" id="KW-1185">Reference proteome</keyword>
<feature type="domain" description="TonB-dependent receptor-like beta-barrel" evidence="14">
    <location>
        <begin position="317"/>
        <end position="727"/>
    </location>
</feature>
<comment type="caution">
    <text evidence="16">The sequence shown here is derived from an EMBL/GenBank/DDBJ whole genome shotgun (WGS) entry which is preliminary data.</text>
</comment>
<evidence type="ECO:0000256" key="2">
    <source>
        <dbReference type="ARBA" id="ARBA00022448"/>
    </source>
</evidence>
<feature type="chain" id="PRO_5040958650" evidence="13">
    <location>
        <begin position="42"/>
        <end position="766"/>
    </location>
</feature>
<keyword evidence="2 11" id="KW-0813">Transport</keyword>
<keyword evidence="6" id="KW-0408">Iron</keyword>
<dbReference type="AlphaFoldDB" id="A0A9X1YQ94"/>